<evidence type="ECO:0000313" key="1">
    <source>
        <dbReference type="Proteomes" id="UP000887576"/>
    </source>
</evidence>
<sequence length="116" mass="13725">MLPSARLLQNFIRSRKYLFEDKSSLKNDIAKTWLVFMSAAVSLGYIFVQFGVPTPDLQYDLKCLVSPEFYEFAKSNGKMLHETDLQMNLRHFKFEESTHDTFVKRADYRWSFAEHD</sequence>
<proteinExistence type="predicted"/>
<dbReference type="Proteomes" id="UP000887576">
    <property type="component" value="Unplaced"/>
</dbReference>
<accession>A0AC34QMD7</accession>
<evidence type="ECO:0000313" key="2">
    <source>
        <dbReference type="WBParaSite" id="JU765_v2.g1772.t1"/>
    </source>
</evidence>
<reference evidence="2" key="1">
    <citation type="submission" date="2022-11" db="UniProtKB">
        <authorList>
            <consortium name="WormBaseParasite"/>
        </authorList>
    </citation>
    <scope>IDENTIFICATION</scope>
</reference>
<name>A0AC34QMD7_9BILA</name>
<protein>
    <submittedName>
        <fullName evidence="2">Uncharacterized protein</fullName>
    </submittedName>
</protein>
<organism evidence="1 2">
    <name type="scientific">Panagrolaimus sp. JU765</name>
    <dbReference type="NCBI Taxonomy" id="591449"/>
    <lineage>
        <taxon>Eukaryota</taxon>
        <taxon>Metazoa</taxon>
        <taxon>Ecdysozoa</taxon>
        <taxon>Nematoda</taxon>
        <taxon>Chromadorea</taxon>
        <taxon>Rhabditida</taxon>
        <taxon>Tylenchina</taxon>
        <taxon>Panagrolaimomorpha</taxon>
        <taxon>Panagrolaimoidea</taxon>
        <taxon>Panagrolaimidae</taxon>
        <taxon>Panagrolaimus</taxon>
    </lineage>
</organism>
<dbReference type="WBParaSite" id="JU765_v2.g1772.t1">
    <property type="protein sequence ID" value="JU765_v2.g1772.t1"/>
    <property type="gene ID" value="JU765_v2.g1772"/>
</dbReference>